<comment type="caution">
    <text evidence="2">The sequence shown here is derived from an EMBL/GenBank/DDBJ whole genome shotgun (WGS) entry which is preliminary data.</text>
</comment>
<reference evidence="2 3" key="1">
    <citation type="submission" date="2010-08" db="EMBL/GenBank/DDBJ databases">
        <authorList>
            <person name="Weinstock G."/>
            <person name="Sodergren E."/>
            <person name="Clifton S."/>
            <person name="Fulton L."/>
            <person name="Fulton B."/>
            <person name="Courtney L."/>
            <person name="Fronick C."/>
            <person name="Harrison M."/>
            <person name="Strong C."/>
            <person name="Farmer C."/>
            <person name="Delahaunty K."/>
            <person name="Markovic C."/>
            <person name="Hall O."/>
            <person name="Minx P."/>
            <person name="Tomlinson C."/>
            <person name="Mitreva M."/>
            <person name="Hou S."/>
            <person name="Chen J."/>
            <person name="Wollam A."/>
            <person name="Pepin K.H."/>
            <person name="Johnson M."/>
            <person name="Bhonagiri V."/>
            <person name="Zhang X."/>
            <person name="Suruliraj S."/>
            <person name="Warren W."/>
            <person name="Chinwalla A."/>
            <person name="Mardis E.R."/>
            <person name="Wilson R.K."/>
        </authorList>
    </citation>
    <scope>NUCLEOTIDE SEQUENCE [LARGE SCALE GENOMIC DNA]</scope>
    <source>
        <strain evidence="2 3">F0399</strain>
    </source>
</reference>
<protein>
    <recommendedName>
        <fullName evidence="4">Tat pathway signal sequence domain protein</fullName>
    </recommendedName>
</protein>
<proteinExistence type="predicted"/>
<dbReference type="STRING" id="749551.HMPREF9555_02012"/>
<evidence type="ECO:0000256" key="1">
    <source>
        <dbReference type="SAM" id="SignalP"/>
    </source>
</evidence>
<evidence type="ECO:0008006" key="4">
    <source>
        <dbReference type="Google" id="ProtNLM"/>
    </source>
</evidence>
<name>E7N4R8_9FIRM</name>
<evidence type="ECO:0000313" key="2">
    <source>
        <dbReference type="EMBL" id="EFW28799.1"/>
    </source>
</evidence>
<evidence type="ECO:0000313" key="3">
    <source>
        <dbReference type="Proteomes" id="UP000004633"/>
    </source>
</evidence>
<dbReference type="AlphaFoldDB" id="E7N4R8"/>
<dbReference type="RefSeq" id="WP_009350660.1">
    <property type="nucleotide sequence ID" value="NZ_GL638156.1"/>
</dbReference>
<feature type="chain" id="PRO_5039022822" description="Tat pathway signal sequence domain protein" evidence="1">
    <location>
        <begin position="25"/>
        <end position="115"/>
    </location>
</feature>
<sequence length="115" mass="12268">MMTTNMMKRTAIAALIGAMGYGVAGVAEGSASAPRADQRVTPAAFERLDGRTDVQQLAWGENASPAKAARSIHRAASIQRLLPVPSLARSSQRIRENLLPRSVLSDGEDAFLVHI</sequence>
<accession>E7N4R8</accession>
<keyword evidence="3" id="KW-1185">Reference proteome</keyword>
<organism evidence="2 3">
    <name type="scientific">Selenomonas artemidis F0399</name>
    <dbReference type="NCBI Taxonomy" id="749551"/>
    <lineage>
        <taxon>Bacteria</taxon>
        <taxon>Bacillati</taxon>
        <taxon>Bacillota</taxon>
        <taxon>Negativicutes</taxon>
        <taxon>Selenomonadales</taxon>
        <taxon>Selenomonadaceae</taxon>
        <taxon>Selenomonas</taxon>
    </lineage>
</organism>
<dbReference type="EMBL" id="AECV01000057">
    <property type="protein sequence ID" value="EFW28799.1"/>
    <property type="molecule type" value="Genomic_DNA"/>
</dbReference>
<feature type="signal peptide" evidence="1">
    <location>
        <begin position="1"/>
        <end position="24"/>
    </location>
</feature>
<dbReference type="Proteomes" id="UP000004633">
    <property type="component" value="Unassembled WGS sequence"/>
</dbReference>
<keyword evidence="1" id="KW-0732">Signal</keyword>
<gene>
    <name evidence="2" type="ORF">HMPREF9555_02012</name>
</gene>
<dbReference type="HOGENOM" id="CLU_2107324_0_0_9"/>